<organism evidence="1 2">
    <name type="scientific">Agrobacterium bohemicum</name>
    <dbReference type="NCBI Taxonomy" id="2052828"/>
    <lineage>
        <taxon>Bacteria</taxon>
        <taxon>Pseudomonadati</taxon>
        <taxon>Pseudomonadota</taxon>
        <taxon>Alphaproteobacteria</taxon>
        <taxon>Hyphomicrobiales</taxon>
        <taxon>Rhizobiaceae</taxon>
        <taxon>Rhizobium/Agrobacterium group</taxon>
        <taxon>Agrobacterium</taxon>
    </lineage>
</organism>
<keyword evidence="2" id="KW-1185">Reference proteome</keyword>
<dbReference type="AlphaFoldDB" id="A0A135P334"/>
<dbReference type="RefSeq" id="WP_067644786.1">
    <property type="nucleotide sequence ID" value="NZ_KQ961024.1"/>
</dbReference>
<dbReference type="Proteomes" id="UP000070498">
    <property type="component" value="Unassembled WGS sequence"/>
</dbReference>
<evidence type="ECO:0000313" key="1">
    <source>
        <dbReference type="EMBL" id="KXG85833.1"/>
    </source>
</evidence>
<protein>
    <recommendedName>
        <fullName evidence="3">DUF4105 domain-containing protein</fullName>
    </recommendedName>
</protein>
<comment type="caution">
    <text evidence="1">The sequence shown here is derived from an EMBL/GenBank/DDBJ whole genome shotgun (WGS) entry which is preliminary data.</text>
</comment>
<evidence type="ECO:0008006" key="3">
    <source>
        <dbReference type="Google" id="ProtNLM"/>
    </source>
</evidence>
<sequence length="172" mass="18909">MILLNFWPADLPGRVGHVSLLIGAGQSAGQQTYVSWWPGKDDGSKEMGVPVHPYTYDQDVVAEGGPPIGRVSISGLDEARMKRTWEALLAKKARYYLLRRNCAWTVKVLLDAGTGVDIGSITADYLNSRVAAGVWTPRTVFEYASMLKNSHRDVRQKRFDKATNSPSGLLAS</sequence>
<dbReference type="EMBL" id="LNUW01000028">
    <property type="protein sequence ID" value="KXG85833.1"/>
    <property type="molecule type" value="Genomic_DNA"/>
</dbReference>
<name>A0A135P334_9HYPH</name>
<reference evidence="1 2" key="1">
    <citation type="submission" date="2015-11" db="EMBL/GenBank/DDBJ databases">
        <title>Draft genome sequence of Agrobacterium sp. R89-1.</title>
        <authorList>
            <person name="Zahradnik J."/>
            <person name="Kyslikova E."/>
            <person name="Palyzova A."/>
            <person name="Kyslik P."/>
        </authorList>
    </citation>
    <scope>NUCLEOTIDE SEQUENCE [LARGE SCALE GENOMIC DNA]</scope>
    <source>
        <strain evidence="1 2">R89-1</strain>
    </source>
</reference>
<evidence type="ECO:0000313" key="2">
    <source>
        <dbReference type="Proteomes" id="UP000070498"/>
    </source>
</evidence>
<accession>A0A135P334</accession>
<gene>
    <name evidence="1" type="ORF">ATO67_04145</name>
</gene>
<proteinExistence type="predicted"/>
<dbReference type="STRING" id="2052828.ATO67_04145"/>